<dbReference type="RefSeq" id="WP_022771996.1">
    <property type="nucleotide sequence ID" value="NC_022576.1"/>
</dbReference>
<keyword evidence="6" id="KW-0281">Fimbrium</keyword>
<evidence type="ECO:0000313" key="10">
    <source>
        <dbReference type="EMBL" id="AGX87178.1"/>
    </source>
</evidence>
<sequence>MRNALIASLLSWFLCLGSAVADMAQTPLLTQSSAAEPNLVFVFDDSGSMASSYMYQYGTSYSGYGMASPGGNYAPKSPDVNLMYYDPRIRYKLRINANGSEMDPASPDAVTSFSVYFYKPGVETLQVDSVSVTNGGKKYPTSGVTMSFSAPPSGGVRAEGTVTVNSNKQITAINVTNHGSGYVAVPTITLANKGSGSGFKYKVIMGVDPASTVVNRKWDGTGTPSALADYFTSGTPAGYLPDEASPLAPGATSIRYPNTASSSVTQYPKFAARTDCAGNVCTWEEEKQNYANWKLYHSTRVELARTGIGLAFQPLTSTFRLGWGTINWLESKKVLHAGVSLFTTERKQAFYDWLYGSSTNATGDTPNRLAMHYVGRYFSRSDSNGPWGSMPDFESTSTDPSTTGGTEPKSDHATCRRSNMLLMTDGYWNGAAPNPTLGNVDKTTGPSITSVTGSTYQYTPAYPYKDETSNTLADVAMKYWVNDLRTDLTNNIPAISGINEAFWQNVSFYGIGLGIYGTLPQTQATLASLASGDILWPVATADSPSAIDDMWHAAINSRGQFLNAADSDSLSEAIEKMMTAINKLSSSQSGVAVSTANLVDGTRKYTPQYTTGSWVGNVTARNLNPVTGNEVSTAWQVESVDAVSGDPLSTLPDPNDRNIVVGTGSTTSPKAVEFKLAAMTTAGLTSRMTGTVDAALIDYLRGSAAEEGDFGRFRTREARLGDIVNSSPMLVKKGVDLQYDKLPSGVPGASSYREFVLGNSTNLEGVLFVGANDGMLHAFRDGTTSTPDDAGTEIFAYVPYAVLPQLHLLADKAYAHRYYVDGPLMETASYDGTQWRNLLLGTSGAGPKSIFALNVTDPLAMTADSVLWEITPARTGFAQLGHILTDLQAGLLPSGDWVAIFGNGYMSANGSARLYVVNLNTGALLKEIVAENGPGNGLGGVRIVRNNYQQVVGAYAGDLKGNLWKFDLSGPAASDWKLGFEGQPLLAVGNTKPITAAPAVLLRPNPYTPNEAPTTGYLVVVGTGKFFETSDISTTDQQTAYGIWDSQPFGSAVASTGIPQTGTGNLVQQTISEAQTLSRTVVNSDLSTSVQDVTYYSVSRNAVNWATKRGWYIDLPHTGERVVYPLEGLLGRYIAVDAISPSNVSSNVCAQSGQGTGYVYIIDGLTGAGPGEQVLDTNGDGTINSEDAMVSGFTARADGRNTWLKVNALSDATQTVYTGITGGDGSGITVKLSCTLMGNCQPAPITGVRSREWRQLFMR</sequence>
<evidence type="ECO:0000256" key="4">
    <source>
        <dbReference type="ARBA" id="ARBA00022723"/>
    </source>
</evidence>
<protein>
    <submittedName>
        <fullName evidence="10">Type IV pilus assembly protein PilY1</fullName>
    </submittedName>
</protein>
<proteinExistence type="inferred from homology"/>
<evidence type="ECO:0000256" key="2">
    <source>
        <dbReference type="ARBA" id="ARBA00008387"/>
    </source>
</evidence>
<comment type="similarity">
    <text evidence="2">Belongs to the PilY1 family.</text>
</comment>
<dbReference type="PATRIC" id="fig|946483.4.peg.1088"/>
<feature type="domain" description="PilY1 beta-propeller" evidence="9">
    <location>
        <begin position="720"/>
        <end position="1074"/>
    </location>
</feature>
<keyword evidence="8" id="KW-0732">Signal</keyword>
<evidence type="ECO:0000256" key="7">
    <source>
        <dbReference type="SAM" id="MobiDB-lite"/>
    </source>
</evidence>
<dbReference type="Proteomes" id="UP000017184">
    <property type="component" value="Chromosome"/>
</dbReference>
<dbReference type="SUPFAM" id="SSF50998">
    <property type="entry name" value="Quinoprotein alcohol dehydrogenase-like"/>
    <property type="match status" value="1"/>
</dbReference>
<keyword evidence="11" id="KW-1185">Reference proteome</keyword>
<gene>
    <name evidence="10" type="primary">pilY1</name>
    <name evidence="10" type="ORF">Cenrod_1084</name>
</gene>
<comment type="subcellular location">
    <subcellularLocation>
        <location evidence="1">Fimbrium</location>
    </subcellularLocation>
</comment>
<evidence type="ECO:0000256" key="3">
    <source>
        <dbReference type="ARBA" id="ARBA00022558"/>
    </source>
</evidence>
<dbReference type="KEGG" id="cbx:Cenrod_1084"/>
<keyword evidence="3" id="KW-1029">Fimbrium biogenesis</keyword>
<dbReference type="InterPro" id="IPR011047">
    <property type="entry name" value="Quinoprotein_ADH-like_sf"/>
</dbReference>
<evidence type="ECO:0000256" key="1">
    <source>
        <dbReference type="ARBA" id="ARBA00004561"/>
    </source>
</evidence>
<feature type="chain" id="PRO_5004662906" evidence="8">
    <location>
        <begin position="22"/>
        <end position="1259"/>
    </location>
</feature>
<dbReference type="InterPro" id="IPR008707">
    <property type="entry name" value="B-propeller_PilY1"/>
</dbReference>
<feature type="region of interest" description="Disordered" evidence="7">
    <location>
        <begin position="388"/>
        <end position="413"/>
    </location>
</feature>
<evidence type="ECO:0000259" key="9">
    <source>
        <dbReference type="Pfam" id="PF05567"/>
    </source>
</evidence>
<feature type="compositionally biased region" description="Low complexity" evidence="7">
    <location>
        <begin position="394"/>
        <end position="407"/>
    </location>
</feature>
<feature type="signal peptide" evidence="8">
    <location>
        <begin position="1"/>
        <end position="21"/>
    </location>
</feature>
<keyword evidence="5" id="KW-0106">Calcium</keyword>
<name>U5NAA0_9BURK</name>
<dbReference type="AlphaFoldDB" id="U5NAA0"/>
<evidence type="ECO:0000256" key="5">
    <source>
        <dbReference type="ARBA" id="ARBA00022837"/>
    </source>
</evidence>
<dbReference type="HOGENOM" id="CLU_001890_1_0_4"/>
<evidence type="ECO:0000313" key="11">
    <source>
        <dbReference type="Proteomes" id="UP000017184"/>
    </source>
</evidence>
<dbReference type="GO" id="GO:0009289">
    <property type="term" value="C:pilus"/>
    <property type="evidence" value="ECO:0007669"/>
    <property type="project" value="UniProtKB-SubCell"/>
</dbReference>
<dbReference type="GO" id="GO:0046872">
    <property type="term" value="F:metal ion binding"/>
    <property type="evidence" value="ECO:0007669"/>
    <property type="project" value="UniProtKB-KW"/>
</dbReference>
<dbReference type="STRING" id="946483.Cenrod_1084"/>
<dbReference type="Pfam" id="PF05567">
    <property type="entry name" value="T4P_PilY1"/>
    <property type="match status" value="1"/>
</dbReference>
<accession>U5NAA0</accession>
<evidence type="ECO:0000256" key="6">
    <source>
        <dbReference type="ARBA" id="ARBA00023263"/>
    </source>
</evidence>
<organism evidence="10 11">
    <name type="scientific">Candidatus Symbiobacter mobilis CR</name>
    <dbReference type="NCBI Taxonomy" id="946483"/>
    <lineage>
        <taxon>Bacteria</taxon>
        <taxon>Pseudomonadati</taxon>
        <taxon>Pseudomonadota</taxon>
        <taxon>Betaproteobacteria</taxon>
        <taxon>Burkholderiales</taxon>
        <taxon>Comamonadaceae</taxon>
    </lineage>
</organism>
<keyword evidence="4" id="KW-0479">Metal-binding</keyword>
<dbReference type="eggNOG" id="COG3419">
    <property type="taxonomic scope" value="Bacteria"/>
</dbReference>
<evidence type="ECO:0000256" key="8">
    <source>
        <dbReference type="SAM" id="SignalP"/>
    </source>
</evidence>
<dbReference type="OrthoDB" id="7156875at2"/>
<reference evidence="10 11" key="1">
    <citation type="journal article" date="2013" name="Genome Biol.">
        <title>Genomic analysis reveals key aspects of prokaryotic symbiosis in the phototrophic consortium "Chlorochromatium aggregatum".</title>
        <authorList>
            <person name="Liu Z."/>
            <person name="Muller J."/>
            <person name="Li T."/>
            <person name="Alvey R.M."/>
            <person name="Vogl K."/>
            <person name="Frigaard N.U."/>
            <person name="Rockwell N.C."/>
            <person name="Boyd E.S."/>
            <person name="Tomsho L.P."/>
            <person name="Schuster S.C."/>
            <person name="Henke P."/>
            <person name="Rohde M."/>
            <person name="Overmann J."/>
            <person name="Bryant D.A."/>
        </authorList>
    </citation>
    <scope>NUCLEOTIDE SEQUENCE [LARGE SCALE GENOMIC DNA]</scope>
    <source>
        <strain evidence="10">CR</strain>
    </source>
</reference>
<dbReference type="EMBL" id="CP004885">
    <property type="protein sequence ID" value="AGX87178.1"/>
    <property type="molecule type" value="Genomic_DNA"/>
</dbReference>